<keyword evidence="5 12" id="KW-0378">Hydrolase</keyword>
<dbReference type="Proteomes" id="UP001149090">
    <property type="component" value="Unassembled WGS sequence"/>
</dbReference>
<feature type="active site" description="Proton acceptor 2" evidence="10">
    <location>
        <position position="326"/>
    </location>
</feature>
<dbReference type="OrthoDB" id="2103339at2759"/>
<dbReference type="GO" id="GO:0004222">
    <property type="term" value="F:metalloendopeptidase activity"/>
    <property type="evidence" value="ECO:0007669"/>
    <property type="project" value="InterPro"/>
</dbReference>
<feature type="active site" description="Proton donor 2" evidence="10">
    <location>
        <position position="454"/>
    </location>
</feature>
<comment type="similarity">
    <text evidence="1">Belongs to the peptidase M2 family.</text>
</comment>
<evidence type="ECO:0000256" key="12">
    <source>
        <dbReference type="RuleBase" id="RU003435"/>
    </source>
</evidence>
<protein>
    <submittedName>
        <fullName evidence="15">Angiotensin-converting enzyme-related</fullName>
    </submittedName>
</protein>
<feature type="binding site" evidence="11">
    <location>
        <position position="329"/>
    </location>
    <ligand>
        <name>Zn(2+)</name>
        <dbReference type="ChEBI" id="CHEBI:29105"/>
        <label>2</label>
        <note>catalytic</note>
    </ligand>
</feature>
<evidence type="ECO:0000256" key="11">
    <source>
        <dbReference type="PIRSR" id="PIRSR601548-8"/>
    </source>
</evidence>
<comment type="cofactor">
    <cofactor evidence="12">
        <name>Zn(2+)</name>
        <dbReference type="ChEBI" id="CHEBI:29105"/>
    </cofactor>
    <text evidence="12">Binds 1 zinc ion.</text>
</comment>
<name>A0A9Q0LUB3_ANAIG</name>
<evidence type="ECO:0000256" key="2">
    <source>
        <dbReference type="ARBA" id="ARBA00022670"/>
    </source>
</evidence>
<feature type="binding site" evidence="11">
    <location>
        <position position="354"/>
    </location>
    <ligand>
        <name>Zn(2+)</name>
        <dbReference type="ChEBI" id="CHEBI:29105"/>
        <label>2</label>
        <note>catalytic</note>
    </ligand>
</feature>
<dbReference type="EMBL" id="JAPDFW010000051">
    <property type="protein sequence ID" value="KAJ5078664.1"/>
    <property type="molecule type" value="Genomic_DNA"/>
</dbReference>
<comment type="similarity">
    <text evidence="12">Belongs to the peptidase M3 family.</text>
</comment>
<keyword evidence="2 12" id="KW-0645">Protease</keyword>
<evidence type="ECO:0000259" key="13">
    <source>
        <dbReference type="Pfam" id="PF01432"/>
    </source>
</evidence>
<dbReference type="GO" id="GO:0006508">
    <property type="term" value="P:proteolysis"/>
    <property type="evidence" value="ECO:0007669"/>
    <property type="project" value="UniProtKB-KW"/>
</dbReference>
<organism evidence="15 16">
    <name type="scientific">Anaeramoeba ignava</name>
    <name type="common">Anaerobic marine amoeba</name>
    <dbReference type="NCBI Taxonomy" id="1746090"/>
    <lineage>
        <taxon>Eukaryota</taxon>
        <taxon>Metamonada</taxon>
        <taxon>Anaeramoebidae</taxon>
        <taxon>Anaeramoeba</taxon>
    </lineage>
</organism>
<dbReference type="PANTHER" id="PTHR10514">
    <property type="entry name" value="ANGIOTENSIN-CONVERTING ENZYME"/>
    <property type="match status" value="1"/>
</dbReference>
<evidence type="ECO:0000256" key="9">
    <source>
        <dbReference type="ARBA" id="ARBA00023180"/>
    </source>
</evidence>
<dbReference type="GO" id="GO:0046872">
    <property type="term" value="F:metal ion binding"/>
    <property type="evidence" value="ECO:0007669"/>
    <property type="project" value="UniProtKB-UniRule"/>
</dbReference>
<dbReference type="SUPFAM" id="SSF55486">
    <property type="entry name" value="Metalloproteases ('zincins'), catalytic domain"/>
    <property type="match status" value="1"/>
</dbReference>
<proteinExistence type="inferred from homology"/>
<sequence>MIEKEAKNFLINFANQTVPIQIKSNLSNFIALTTGDKEEYSKLHQSKLELHKIYSNPETFEIMKKFKESKEISDSMIKREIEVLYPEFVENQGSKLKEEILTIETEIQEVFSKFRVNFKGKEINDNEVDKILIESIDNKELEDVWFASKQIGGRVAPTVLKLVKLRNKLANELGFENYYKMAMQLSEQDPNHINKIFDELEKLTTPNFKKQKEQIDNFCSTKYNIKKEELMVWHYQNRFFQAPPQIHNEDMNKYFTDKDIVEITKNFYSNNYDPKSVKEIFEKSSLFPKENKYQHACCLSIDNGIDTRVICNVVPNYYWFSTLIHEFAHAMTCKFVEESLPWILRTYNHLITTEAVALLYEDLASNANFLVGIGILPKNEEKKTGVILDQIRKLKQVVFAQFSQVMFRFEQELYQKELTEKEANILWWNLVEKYQLLKKPPNYENVCGWASKIHLALNPCYYHFYLIGFLIQSQLKDFILSNFGNNWIENLKISDYLIQNVIRPGKTISWLELVKKATGKELSSESYIKEYLN</sequence>
<dbReference type="Pfam" id="PF01432">
    <property type="entry name" value="Peptidase_M3"/>
    <property type="match status" value="1"/>
</dbReference>
<dbReference type="Gene3D" id="1.10.1370.30">
    <property type="match status" value="1"/>
</dbReference>
<dbReference type="PANTHER" id="PTHR10514:SF27">
    <property type="entry name" value="ANGIOTENSIN-CONVERTING ENZYME"/>
    <property type="match status" value="1"/>
</dbReference>
<keyword evidence="9" id="KW-0325">Glycoprotein</keyword>
<keyword evidence="3 11" id="KW-0479">Metal-binding</keyword>
<evidence type="ECO:0000256" key="3">
    <source>
        <dbReference type="ARBA" id="ARBA00022723"/>
    </source>
</evidence>
<keyword evidence="4" id="KW-0732">Signal</keyword>
<keyword evidence="8" id="KW-1015">Disulfide bond</keyword>
<dbReference type="GO" id="GO:0008241">
    <property type="term" value="F:peptidyl-dipeptidase activity"/>
    <property type="evidence" value="ECO:0007669"/>
    <property type="project" value="InterPro"/>
</dbReference>
<comment type="caution">
    <text evidence="15">The sequence shown here is derived from an EMBL/GenBank/DDBJ whole genome shotgun (WGS) entry which is preliminary data.</text>
</comment>
<evidence type="ECO:0000256" key="7">
    <source>
        <dbReference type="ARBA" id="ARBA00023049"/>
    </source>
</evidence>
<evidence type="ECO:0000313" key="16">
    <source>
        <dbReference type="Proteomes" id="UP001149090"/>
    </source>
</evidence>
<evidence type="ECO:0000256" key="10">
    <source>
        <dbReference type="PIRSR" id="PIRSR601548-11"/>
    </source>
</evidence>
<gene>
    <name evidence="14" type="ORF">M0811_07886</name>
    <name evidence="15" type="ORF">M0811_14809</name>
</gene>
<evidence type="ECO:0000256" key="5">
    <source>
        <dbReference type="ARBA" id="ARBA00022801"/>
    </source>
</evidence>
<keyword evidence="16" id="KW-1185">Reference proteome</keyword>
<reference evidence="15" key="1">
    <citation type="submission" date="2022-10" db="EMBL/GenBank/DDBJ databases">
        <title>Novel sulphate-reducing endosymbionts in the free-living metamonad Anaeramoeba.</title>
        <authorList>
            <person name="Jerlstrom-Hultqvist J."/>
            <person name="Cepicka I."/>
            <person name="Gallot-Lavallee L."/>
            <person name="Salas-Leiva D."/>
            <person name="Curtis B.A."/>
            <person name="Zahonova K."/>
            <person name="Pipaliya S."/>
            <person name="Dacks J."/>
            <person name="Roger A.J."/>
        </authorList>
    </citation>
    <scope>NUCLEOTIDE SEQUENCE</scope>
    <source>
        <strain evidence="15">BMAN</strain>
    </source>
</reference>
<feature type="domain" description="Peptidase M3A/M3B catalytic" evidence="13">
    <location>
        <begin position="156"/>
        <end position="530"/>
    </location>
</feature>
<evidence type="ECO:0000256" key="1">
    <source>
        <dbReference type="ARBA" id="ARBA00008139"/>
    </source>
</evidence>
<accession>A0A9Q0LUB3</accession>
<evidence type="ECO:0000256" key="8">
    <source>
        <dbReference type="ARBA" id="ARBA00023157"/>
    </source>
</evidence>
<evidence type="ECO:0000313" key="14">
    <source>
        <dbReference type="EMBL" id="KAJ5074843.1"/>
    </source>
</evidence>
<keyword evidence="7 12" id="KW-0482">Metalloprotease</keyword>
<evidence type="ECO:0000256" key="4">
    <source>
        <dbReference type="ARBA" id="ARBA00022729"/>
    </source>
</evidence>
<evidence type="ECO:0000313" key="15">
    <source>
        <dbReference type="EMBL" id="KAJ5078664.1"/>
    </source>
</evidence>
<keyword evidence="6 11" id="KW-0862">Zinc</keyword>
<dbReference type="InterPro" id="IPR001548">
    <property type="entry name" value="Peptidase_M2"/>
</dbReference>
<dbReference type="EMBL" id="JAPDFW010000068">
    <property type="protein sequence ID" value="KAJ5074843.1"/>
    <property type="molecule type" value="Genomic_DNA"/>
</dbReference>
<evidence type="ECO:0000256" key="6">
    <source>
        <dbReference type="ARBA" id="ARBA00022833"/>
    </source>
</evidence>
<dbReference type="AlphaFoldDB" id="A0A9Q0LUB3"/>
<dbReference type="GO" id="GO:0016020">
    <property type="term" value="C:membrane"/>
    <property type="evidence" value="ECO:0007669"/>
    <property type="project" value="InterPro"/>
</dbReference>
<dbReference type="InterPro" id="IPR001567">
    <property type="entry name" value="Pept_M3A_M3B_dom"/>
</dbReference>
<feature type="binding site" evidence="11">
    <location>
        <position position="325"/>
    </location>
    <ligand>
        <name>Zn(2+)</name>
        <dbReference type="ChEBI" id="CHEBI:29105"/>
        <label>2</label>
        <note>catalytic</note>
    </ligand>
</feature>